<dbReference type="EMBL" id="LS483447">
    <property type="protein sequence ID" value="SQH73107.1"/>
    <property type="molecule type" value="Genomic_DNA"/>
</dbReference>
<dbReference type="Gene3D" id="2.40.10.350">
    <property type="entry name" value="Rod shape-determining protein MreC, domain 2"/>
    <property type="match status" value="1"/>
</dbReference>
<name>A0A2X4PYX4_9PORP</name>
<protein>
    <recommendedName>
        <fullName evidence="2">Cell shape-determining protein MreC</fullName>
    </recommendedName>
    <alternativeName>
        <fullName evidence="4">Cell shape protein MreC</fullName>
    </alternativeName>
</protein>
<dbReference type="InterPro" id="IPR042177">
    <property type="entry name" value="Cell/Rod_1"/>
</dbReference>
<evidence type="ECO:0000256" key="4">
    <source>
        <dbReference type="ARBA" id="ARBA00032089"/>
    </source>
</evidence>
<dbReference type="NCBIfam" id="NF010532">
    <property type="entry name" value="PRK13922.9-3"/>
    <property type="match status" value="1"/>
</dbReference>
<evidence type="ECO:0000256" key="6">
    <source>
        <dbReference type="SAM" id="Phobius"/>
    </source>
</evidence>
<evidence type="ECO:0000256" key="1">
    <source>
        <dbReference type="ARBA" id="ARBA00009369"/>
    </source>
</evidence>
<evidence type="ECO:0000256" key="5">
    <source>
        <dbReference type="SAM" id="Coils"/>
    </source>
</evidence>
<sequence>MSRLFAFFARYKHWLVFLVLEIVALTVLFNDSLYHRSIALVATNRLLGRVNATISSVGEYVRLKEQNKSLLQEIASLEARYYMLERDIQRAAADTVRPVVFALDSGIRYSMPNYVTARVIRASNRKTDNYLSIDKGTRDGIAKDMSVMSATGVVGTVAAVSESCALVVPLINSKLRLSCRIKGRDFVGSLSWDNPSDITHARLSDLPRHATVKVGDTVVTSGYSFTYLPNLIVGTIENEELDHKSIQTTPEQQIDISSHTNFSSVPVRLATDFSRLSFVYVFTEQPSPEIQRLQDSLPTYGR</sequence>
<feature type="transmembrane region" description="Helical" evidence="6">
    <location>
        <begin position="12"/>
        <end position="29"/>
    </location>
</feature>
<reference evidence="8 9" key="1">
    <citation type="submission" date="2018-06" db="EMBL/GenBank/DDBJ databases">
        <authorList>
            <consortium name="Pathogen Informatics"/>
            <person name="Doyle S."/>
        </authorList>
    </citation>
    <scope>NUCLEOTIDE SEQUENCE [LARGE SCALE GENOMIC DNA]</scope>
    <source>
        <strain evidence="8 9">NCTC12858</strain>
    </source>
</reference>
<dbReference type="Gene3D" id="2.40.10.340">
    <property type="entry name" value="Rod shape-determining protein MreC, domain 1"/>
    <property type="match status" value="1"/>
</dbReference>
<keyword evidence="3" id="KW-0133">Cell shape</keyword>
<dbReference type="InterPro" id="IPR007221">
    <property type="entry name" value="MreC"/>
</dbReference>
<keyword evidence="5" id="KW-0175">Coiled coil</keyword>
<dbReference type="RefSeq" id="WP_023940172.1">
    <property type="nucleotide sequence ID" value="NZ_LS483447.1"/>
</dbReference>
<dbReference type="PANTHER" id="PTHR34138:SF1">
    <property type="entry name" value="CELL SHAPE-DETERMINING PROTEIN MREC"/>
    <property type="match status" value="1"/>
</dbReference>
<keyword evidence="6" id="KW-0472">Membrane</keyword>
<evidence type="ECO:0000259" key="7">
    <source>
        <dbReference type="Pfam" id="PF04085"/>
    </source>
</evidence>
<organism evidence="8 9">
    <name type="scientific">Porphyromonas crevioricanis</name>
    <dbReference type="NCBI Taxonomy" id="393921"/>
    <lineage>
        <taxon>Bacteria</taxon>
        <taxon>Pseudomonadati</taxon>
        <taxon>Bacteroidota</taxon>
        <taxon>Bacteroidia</taxon>
        <taxon>Bacteroidales</taxon>
        <taxon>Porphyromonadaceae</taxon>
        <taxon>Porphyromonas</taxon>
    </lineage>
</organism>
<accession>A0A2X4PYX4</accession>
<dbReference type="PANTHER" id="PTHR34138">
    <property type="entry name" value="CELL SHAPE-DETERMINING PROTEIN MREC"/>
    <property type="match status" value="1"/>
</dbReference>
<evidence type="ECO:0000313" key="9">
    <source>
        <dbReference type="Proteomes" id="UP000249300"/>
    </source>
</evidence>
<keyword evidence="6" id="KW-0812">Transmembrane</keyword>
<evidence type="ECO:0000313" key="8">
    <source>
        <dbReference type="EMBL" id="SQH73107.1"/>
    </source>
</evidence>
<keyword evidence="6" id="KW-1133">Transmembrane helix</keyword>
<dbReference type="InterPro" id="IPR055342">
    <property type="entry name" value="MreC_beta-barrel_core"/>
</dbReference>
<proteinExistence type="inferred from homology"/>
<dbReference type="KEGG" id="pcre:NCTC12858_00951"/>
<comment type="similarity">
    <text evidence="1">Belongs to the MreC family.</text>
</comment>
<dbReference type="InterPro" id="IPR042175">
    <property type="entry name" value="Cell/Rod_MreC_2"/>
</dbReference>
<dbReference type="Pfam" id="PF04085">
    <property type="entry name" value="MreC"/>
    <property type="match status" value="1"/>
</dbReference>
<evidence type="ECO:0000256" key="2">
    <source>
        <dbReference type="ARBA" id="ARBA00013855"/>
    </source>
</evidence>
<dbReference type="Proteomes" id="UP000249300">
    <property type="component" value="Chromosome 1"/>
</dbReference>
<keyword evidence="9" id="KW-1185">Reference proteome</keyword>
<dbReference type="GO" id="GO:0008360">
    <property type="term" value="P:regulation of cell shape"/>
    <property type="evidence" value="ECO:0007669"/>
    <property type="project" value="UniProtKB-KW"/>
</dbReference>
<feature type="coiled-coil region" evidence="5">
    <location>
        <begin position="60"/>
        <end position="94"/>
    </location>
</feature>
<feature type="domain" description="Rod shape-determining protein MreC beta-barrel core" evidence="7">
    <location>
        <begin position="119"/>
        <end position="282"/>
    </location>
</feature>
<dbReference type="AlphaFoldDB" id="A0A2X4PYX4"/>
<gene>
    <name evidence="8" type="ORF">NCTC12858_00951</name>
</gene>
<dbReference type="GO" id="GO:0005886">
    <property type="term" value="C:plasma membrane"/>
    <property type="evidence" value="ECO:0007669"/>
    <property type="project" value="TreeGrafter"/>
</dbReference>
<evidence type="ECO:0000256" key="3">
    <source>
        <dbReference type="ARBA" id="ARBA00022960"/>
    </source>
</evidence>